<comment type="caution">
    <text evidence="3">The sequence shown here is derived from an EMBL/GenBank/DDBJ whole genome shotgun (WGS) entry which is preliminary data.</text>
</comment>
<keyword evidence="1" id="KW-0809">Transit peptide</keyword>
<accession>A0A3M8C957</accession>
<dbReference type="OrthoDB" id="1684395at2"/>
<evidence type="ECO:0000256" key="1">
    <source>
        <dbReference type="ARBA" id="ARBA00022946"/>
    </source>
</evidence>
<gene>
    <name evidence="3" type="ORF">EDM52_14730</name>
</gene>
<dbReference type="Proteomes" id="UP000282028">
    <property type="component" value="Unassembled WGS sequence"/>
</dbReference>
<evidence type="ECO:0000259" key="2">
    <source>
        <dbReference type="Pfam" id="PF12638"/>
    </source>
</evidence>
<dbReference type="PANTHER" id="PTHR31750:SF4">
    <property type="entry name" value="LP06106P"/>
    <property type="match status" value="1"/>
</dbReference>
<reference evidence="3 4" key="1">
    <citation type="submission" date="2018-10" db="EMBL/GenBank/DDBJ databases">
        <title>Phylogenomics of Brevibacillus.</title>
        <authorList>
            <person name="Dunlap C."/>
        </authorList>
    </citation>
    <scope>NUCLEOTIDE SEQUENCE [LARGE SCALE GENOMIC DNA]</scope>
    <source>
        <strain evidence="3 4">JCM 12215</strain>
    </source>
</reference>
<dbReference type="AlphaFoldDB" id="A0A3M8C957"/>
<evidence type="ECO:0000313" key="3">
    <source>
        <dbReference type="EMBL" id="RNB71495.1"/>
    </source>
</evidence>
<dbReference type="PANTHER" id="PTHR31750">
    <property type="entry name" value="PROTEIN STAY-GREEN 1, CHLOROPLASTIC-RELATED"/>
    <property type="match status" value="1"/>
</dbReference>
<name>A0A3M8C957_9BACL</name>
<organism evidence="3 4">
    <name type="scientific">Brevibacillus invocatus</name>
    <dbReference type="NCBI Taxonomy" id="173959"/>
    <lineage>
        <taxon>Bacteria</taxon>
        <taxon>Bacillati</taxon>
        <taxon>Bacillota</taxon>
        <taxon>Bacilli</taxon>
        <taxon>Bacillales</taxon>
        <taxon>Paenibacillaceae</taxon>
        <taxon>Brevibacillus</taxon>
    </lineage>
</organism>
<dbReference type="RefSeq" id="WP_122909737.1">
    <property type="nucleotide sequence ID" value="NZ_CBCSBE010000007.1"/>
</dbReference>
<evidence type="ECO:0000313" key="4">
    <source>
        <dbReference type="Proteomes" id="UP000282028"/>
    </source>
</evidence>
<proteinExistence type="predicted"/>
<keyword evidence="4" id="KW-1185">Reference proteome</keyword>
<dbReference type="EMBL" id="RHHR01000028">
    <property type="protein sequence ID" value="RNB71495.1"/>
    <property type="molecule type" value="Genomic_DNA"/>
</dbReference>
<dbReference type="InterPro" id="IPR024438">
    <property type="entry name" value="Staygreen"/>
</dbReference>
<sequence>MTPFNPQKLSVKLIPPATSAQPVEHRTYTLTHSDTTGDLFLSIGYTYDDSSINWKMRDEVIAEWRIDVHGRFVLLGKAYVDGGEFTSEVAQRRFGIFQKEMGLALQAIVYGDLPFYAHYPTLLDAPIMLKFTSTYPAFNQIGYYGTPRQYANPIQYATP</sequence>
<dbReference type="Pfam" id="PF12638">
    <property type="entry name" value="Staygreen"/>
    <property type="match status" value="1"/>
</dbReference>
<feature type="domain" description="Staygreen protein" evidence="2">
    <location>
        <begin position="4"/>
        <end position="150"/>
    </location>
</feature>
<protein>
    <recommendedName>
        <fullName evidence="2">Staygreen protein domain-containing protein</fullName>
    </recommendedName>
</protein>